<keyword evidence="4" id="KW-1185">Reference proteome</keyword>
<feature type="compositionally biased region" description="Polar residues" evidence="1">
    <location>
        <begin position="239"/>
        <end position="248"/>
    </location>
</feature>
<dbReference type="InterPro" id="IPR045030">
    <property type="entry name" value="LYSM1-4"/>
</dbReference>
<reference evidence="3" key="1">
    <citation type="submission" date="2022-08" db="EMBL/GenBank/DDBJ databases">
        <authorList>
            <person name="Marques A."/>
        </authorList>
    </citation>
    <scope>NUCLEOTIDE SEQUENCE</scope>
    <source>
        <strain evidence="3">RhyPub2mFocal</strain>
        <tissue evidence="3">Leaves</tissue>
    </source>
</reference>
<evidence type="ECO:0000313" key="4">
    <source>
        <dbReference type="Proteomes" id="UP001140206"/>
    </source>
</evidence>
<name>A0AAV8ECR9_9POAL</name>
<feature type="domain" description="LysM" evidence="2">
    <location>
        <begin position="73"/>
        <end position="117"/>
    </location>
</feature>
<evidence type="ECO:0000256" key="1">
    <source>
        <dbReference type="SAM" id="MobiDB-lite"/>
    </source>
</evidence>
<dbReference type="InterPro" id="IPR018392">
    <property type="entry name" value="LysM"/>
</dbReference>
<evidence type="ECO:0000313" key="3">
    <source>
        <dbReference type="EMBL" id="KAJ4777426.1"/>
    </source>
</evidence>
<organism evidence="3 4">
    <name type="scientific">Rhynchospora pubera</name>
    <dbReference type="NCBI Taxonomy" id="906938"/>
    <lineage>
        <taxon>Eukaryota</taxon>
        <taxon>Viridiplantae</taxon>
        <taxon>Streptophyta</taxon>
        <taxon>Embryophyta</taxon>
        <taxon>Tracheophyta</taxon>
        <taxon>Spermatophyta</taxon>
        <taxon>Magnoliopsida</taxon>
        <taxon>Liliopsida</taxon>
        <taxon>Poales</taxon>
        <taxon>Cyperaceae</taxon>
        <taxon>Cyperoideae</taxon>
        <taxon>Rhynchosporeae</taxon>
        <taxon>Rhynchospora</taxon>
    </lineage>
</organism>
<dbReference type="EMBL" id="JAMFTS010000003">
    <property type="protein sequence ID" value="KAJ4777426.1"/>
    <property type="molecule type" value="Genomic_DNA"/>
</dbReference>
<dbReference type="Gene3D" id="3.10.350.10">
    <property type="entry name" value="LysM domain"/>
    <property type="match status" value="1"/>
</dbReference>
<gene>
    <name evidence="3" type="ORF">LUZ62_061683</name>
</gene>
<dbReference type="InterPro" id="IPR036779">
    <property type="entry name" value="LysM_dom_sf"/>
</dbReference>
<protein>
    <submittedName>
        <fullName evidence="3">Peptidoglycan-binding LysM domain-containing protein</fullName>
    </submittedName>
</protein>
<sequence length="323" mass="35691">MHVQTQIFHEMPFDGNGEREDKGGCQLESDNLYDGVAYKSNELKVTTNASSPSTSSSFSSSSSSSPTNAFDYIRHEVCKLDTLAGIAIKYGVEISDVRRLNGLATDLQMFAHKTLRIPFQGRHLYAYQDTGHDATKRHTEHGHCKEMIDDFKSFGLKPPCHSKISPTIGPLQGDYKRPPIPKKTGATHKSSSSLCLRDEDLLLITKPALKQHRRSRSLIAGERMKGDGHSNRSVRQRQRANVSPDVSSVTGTVPMISSLLVDKLLTVRKSSSTSSLQDFAIASSYSLLVSTSKWNLLTETFALPSFDGFRNPIASWINKSAQD</sequence>
<dbReference type="PANTHER" id="PTHR20932">
    <property type="entry name" value="LYSM AND PUTATIVE PEPTIDOGLYCAN-BINDING DOMAIN-CONTAINING PROTEIN"/>
    <property type="match status" value="1"/>
</dbReference>
<proteinExistence type="predicted"/>
<evidence type="ECO:0000259" key="2">
    <source>
        <dbReference type="PROSITE" id="PS51782"/>
    </source>
</evidence>
<dbReference type="Proteomes" id="UP001140206">
    <property type="component" value="Chromosome 3"/>
</dbReference>
<feature type="region of interest" description="Disordered" evidence="1">
    <location>
        <begin position="222"/>
        <end position="248"/>
    </location>
</feature>
<dbReference type="PROSITE" id="PS51782">
    <property type="entry name" value="LYSM"/>
    <property type="match status" value="1"/>
</dbReference>
<dbReference type="SUPFAM" id="SSF54106">
    <property type="entry name" value="LysM domain"/>
    <property type="match status" value="1"/>
</dbReference>
<accession>A0AAV8ECR9</accession>
<dbReference type="AlphaFoldDB" id="A0AAV8ECR9"/>
<dbReference type="CDD" id="cd00118">
    <property type="entry name" value="LysM"/>
    <property type="match status" value="1"/>
</dbReference>
<dbReference type="SMART" id="SM00257">
    <property type="entry name" value="LysM"/>
    <property type="match status" value="1"/>
</dbReference>
<dbReference type="PANTHER" id="PTHR20932:SF36">
    <property type="entry name" value="OS03G0110600 PROTEIN"/>
    <property type="match status" value="1"/>
</dbReference>
<feature type="region of interest" description="Disordered" evidence="1">
    <location>
        <begin position="1"/>
        <end position="23"/>
    </location>
</feature>
<dbReference type="Pfam" id="PF01476">
    <property type="entry name" value="LysM"/>
    <property type="match status" value="1"/>
</dbReference>
<comment type="caution">
    <text evidence="3">The sequence shown here is derived from an EMBL/GenBank/DDBJ whole genome shotgun (WGS) entry which is preliminary data.</text>
</comment>